<dbReference type="Proteomes" id="UP000237271">
    <property type="component" value="Unassembled WGS sequence"/>
</dbReference>
<comment type="caution">
    <text evidence="1">The sequence shown here is derived from an EMBL/GenBank/DDBJ whole genome shotgun (WGS) entry which is preliminary data.</text>
</comment>
<evidence type="ECO:0000313" key="2">
    <source>
        <dbReference type="Proteomes" id="UP000237271"/>
    </source>
</evidence>
<name>A0A2P4Y912_9STRA</name>
<accession>A0A2P4Y912</accession>
<organism evidence="1 2">
    <name type="scientific">Phytophthora palmivora</name>
    <dbReference type="NCBI Taxonomy" id="4796"/>
    <lineage>
        <taxon>Eukaryota</taxon>
        <taxon>Sar</taxon>
        <taxon>Stramenopiles</taxon>
        <taxon>Oomycota</taxon>
        <taxon>Peronosporomycetes</taxon>
        <taxon>Peronosporales</taxon>
        <taxon>Peronosporaceae</taxon>
        <taxon>Phytophthora</taxon>
    </lineage>
</organism>
<evidence type="ECO:0000313" key="1">
    <source>
        <dbReference type="EMBL" id="POM74169.1"/>
    </source>
</evidence>
<sequence>MYTFEKTFQQIWLELTKKGWTYKKTTGLSNGHRYLPPGGNVKGTEGIDYFVGDQWFSDDQAESDHTEAVFEETQEGYDMRMMCFAVTVLTLEFVTNSTVSATTDAPADLQGNTEEAVPELKRLLWTIPNMTKRRYRCLLRLRLSSIMEVGRTAQRVPNTSTGVPLDDFDSNNFLDALRRDRLFAYDGVDDLNVGDDD</sequence>
<dbReference type="EMBL" id="NCKW01004919">
    <property type="protein sequence ID" value="POM74169.1"/>
    <property type="molecule type" value="Genomic_DNA"/>
</dbReference>
<dbReference type="AlphaFoldDB" id="A0A2P4Y912"/>
<protein>
    <submittedName>
        <fullName evidence="1">Uncharacterized protein</fullName>
    </submittedName>
</protein>
<keyword evidence="2" id="KW-1185">Reference proteome</keyword>
<reference evidence="1 2" key="1">
    <citation type="journal article" date="2017" name="Genome Biol. Evol.">
        <title>Phytophthora megakarya and P. palmivora, closely related causal agents of cacao black pod rot, underwent increases in genome sizes and gene numbers by different mechanisms.</title>
        <authorList>
            <person name="Ali S.S."/>
            <person name="Shao J."/>
            <person name="Lary D.J."/>
            <person name="Kronmiller B."/>
            <person name="Shen D."/>
            <person name="Strem M.D."/>
            <person name="Amoako-Attah I."/>
            <person name="Akrofi A.Y."/>
            <person name="Begoude B.A."/>
            <person name="Ten Hoopen G.M."/>
            <person name="Coulibaly K."/>
            <person name="Kebe B.I."/>
            <person name="Melnick R.L."/>
            <person name="Guiltinan M.J."/>
            <person name="Tyler B.M."/>
            <person name="Meinhardt L.W."/>
            <person name="Bailey B.A."/>
        </authorList>
    </citation>
    <scope>NUCLEOTIDE SEQUENCE [LARGE SCALE GENOMIC DNA]</scope>
    <source>
        <strain evidence="2">sbr112.9</strain>
    </source>
</reference>
<gene>
    <name evidence="1" type="ORF">PHPALM_8911</name>
</gene>
<dbReference type="OrthoDB" id="128289at2759"/>
<proteinExistence type="predicted"/>